<evidence type="ECO:0000256" key="3">
    <source>
        <dbReference type="ARBA" id="ARBA00022692"/>
    </source>
</evidence>
<dbReference type="PANTHER" id="PTHR39583:SF3">
    <property type="entry name" value="PREPILIN PEPTIDASE-DEPENDENT PROTEIN B"/>
    <property type="match status" value="1"/>
</dbReference>
<dbReference type="InterPro" id="IPR051621">
    <property type="entry name" value="T2SS_protein_J"/>
</dbReference>
<dbReference type="GO" id="GO:0015628">
    <property type="term" value="P:protein secretion by the type II secretion system"/>
    <property type="evidence" value="ECO:0007669"/>
    <property type="project" value="TreeGrafter"/>
</dbReference>
<dbReference type="GeneID" id="67475402"/>
<evidence type="ECO:0000313" key="8">
    <source>
        <dbReference type="Proteomes" id="UP000306393"/>
    </source>
</evidence>
<dbReference type="InterPro" id="IPR045584">
    <property type="entry name" value="Pilin-like"/>
</dbReference>
<dbReference type="NCBIfam" id="TIGR02532">
    <property type="entry name" value="IV_pilin_GFxxxE"/>
    <property type="match status" value="1"/>
</dbReference>
<sequence length="183" mass="20640">MPVKSQGFTLLETLIALAVSSILMVGAMRTLPQLQSQNLRLMLRAQLYEELQQMMHTLEKAVRRAGYCHGRCQGIGMQGIRVASGCLLVRWDENSNGQWEAAGHENSEVWGYRLRASSLEAQRGVTDCQGSGWERLNDPRTSGISAFQVIRSGRQVKVMLSGFTYRFPDIRLDLEHWLTAENL</sequence>
<dbReference type="InterPro" id="IPR016419">
    <property type="entry name" value="Prepilin_Pept-dep_B_prd"/>
</dbReference>
<dbReference type="PIRSF" id="PIRSF004525">
    <property type="entry name" value="Pilin_peptidase-dep_B_prd"/>
    <property type="match status" value="1"/>
</dbReference>
<comment type="subcellular location">
    <subcellularLocation>
        <location evidence="1">Membrane</location>
        <topology evidence="1">Single-pass membrane protein</topology>
    </subcellularLocation>
</comment>
<keyword evidence="4 6" id="KW-1133">Transmembrane helix</keyword>
<keyword evidence="3 6" id="KW-0812">Transmembrane</keyword>
<dbReference type="PROSITE" id="PS00409">
    <property type="entry name" value="PROKAR_NTER_METHYL"/>
    <property type="match status" value="1"/>
</dbReference>
<dbReference type="AlphaFoldDB" id="A0A354A853"/>
<evidence type="ECO:0000256" key="2">
    <source>
        <dbReference type="ARBA" id="ARBA00022481"/>
    </source>
</evidence>
<comment type="caution">
    <text evidence="7">The sequence shown here is derived from an EMBL/GenBank/DDBJ whole genome shotgun (WGS) entry which is preliminary data.</text>
</comment>
<dbReference type="Pfam" id="PF07963">
    <property type="entry name" value="N_methyl"/>
    <property type="match status" value="1"/>
</dbReference>
<keyword evidence="2" id="KW-0488">Methylation</keyword>
<dbReference type="OrthoDB" id="7059546at2"/>
<evidence type="ECO:0000256" key="4">
    <source>
        <dbReference type="ARBA" id="ARBA00022989"/>
    </source>
</evidence>
<name>A0A354A853_9GAMM</name>
<dbReference type="EMBL" id="QGAC01000006">
    <property type="protein sequence ID" value="TKJ91865.1"/>
    <property type="molecule type" value="Genomic_DNA"/>
</dbReference>
<evidence type="ECO:0000256" key="6">
    <source>
        <dbReference type="SAM" id="Phobius"/>
    </source>
</evidence>
<dbReference type="PANTHER" id="PTHR39583">
    <property type="entry name" value="TYPE II SECRETION SYSTEM PROTEIN J-RELATED"/>
    <property type="match status" value="1"/>
</dbReference>
<dbReference type="KEGG" id="epe:CI789_00390"/>
<evidence type="ECO:0000256" key="5">
    <source>
        <dbReference type="ARBA" id="ARBA00023136"/>
    </source>
</evidence>
<evidence type="ECO:0000256" key="1">
    <source>
        <dbReference type="ARBA" id="ARBA00004167"/>
    </source>
</evidence>
<keyword evidence="5 6" id="KW-0472">Membrane</keyword>
<dbReference type="NCBIfam" id="NF007848">
    <property type="entry name" value="PRK10557.1"/>
    <property type="match status" value="1"/>
</dbReference>
<feature type="transmembrane region" description="Helical" evidence="6">
    <location>
        <begin position="6"/>
        <end position="27"/>
    </location>
</feature>
<reference evidence="7 8" key="1">
    <citation type="journal article" date="2019" name="Sci. Rep.">
        <title>Differences in resource use lead to coexistence of seed-transmitted microbial populations.</title>
        <authorList>
            <person name="Torres-Cortes G."/>
            <person name="Garcia B.J."/>
            <person name="Compant S."/>
            <person name="Rezki S."/>
            <person name="Jones P."/>
            <person name="Preveaux A."/>
            <person name="Briand M."/>
            <person name="Roulet A."/>
            <person name="Bouchez O."/>
            <person name="Jacobson D."/>
            <person name="Barret M."/>
        </authorList>
    </citation>
    <scope>NUCLEOTIDE SEQUENCE [LARGE SCALE GENOMIC DNA]</scope>
    <source>
        <strain evidence="7 8">CFBP13511</strain>
    </source>
</reference>
<dbReference type="InterPro" id="IPR012902">
    <property type="entry name" value="N_methyl_site"/>
</dbReference>
<accession>A0A354A853</accession>
<gene>
    <name evidence="7" type="ORF">EpCFBP13511_07950</name>
</gene>
<dbReference type="STRING" id="1219360.GCA_001571305_01779"/>
<protein>
    <submittedName>
        <fullName evidence="7">Prepilin peptidase-dependent protein</fullName>
    </submittedName>
</protein>
<dbReference type="SUPFAM" id="SSF54523">
    <property type="entry name" value="Pili subunits"/>
    <property type="match status" value="1"/>
</dbReference>
<dbReference type="Proteomes" id="UP000306393">
    <property type="component" value="Unassembled WGS sequence"/>
</dbReference>
<proteinExistence type="predicted"/>
<dbReference type="RefSeq" id="WP_118663295.1">
    <property type="nucleotide sequence ID" value="NZ_CP022725.1"/>
</dbReference>
<evidence type="ECO:0000313" key="7">
    <source>
        <dbReference type="EMBL" id="TKJ91865.1"/>
    </source>
</evidence>
<dbReference type="GO" id="GO:0016020">
    <property type="term" value="C:membrane"/>
    <property type="evidence" value="ECO:0007669"/>
    <property type="project" value="UniProtKB-SubCell"/>
</dbReference>
<organism evidence="7 8">
    <name type="scientific">Erwinia persicina</name>
    <dbReference type="NCBI Taxonomy" id="55211"/>
    <lineage>
        <taxon>Bacteria</taxon>
        <taxon>Pseudomonadati</taxon>
        <taxon>Pseudomonadota</taxon>
        <taxon>Gammaproteobacteria</taxon>
        <taxon>Enterobacterales</taxon>
        <taxon>Erwiniaceae</taxon>
        <taxon>Erwinia</taxon>
    </lineage>
</organism>